<keyword evidence="5 8" id="KW-0378">Hydrolase</keyword>
<comment type="similarity">
    <text evidence="2 8">Belongs to the glycosyl hydrolase 32 family.</text>
</comment>
<dbReference type="InterPro" id="IPR013320">
    <property type="entry name" value="ConA-like_dom_sf"/>
</dbReference>
<dbReference type="Pfam" id="PF00251">
    <property type="entry name" value="Glyco_hydro_32N"/>
    <property type="match status" value="1"/>
</dbReference>
<evidence type="ECO:0000256" key="9">
    <source>
        <dbReference type="RuleBase" id="RU365015"/>
    </source>
</evidence>
<accession>A0A9D2IFG4</accession>
<dbReference type="SUPFAM" id="SSF75005">
    <property type="entry name" value="Arabinanase/levansucrase/invertase"/>
    <property type="match status" value="1"/>
</dbReference>
<dbReference type="SUPFAM" id="SSF49899">
    <property type="entry name" value="Concanavalin A-like lectins/glucanases"/>
    <property type="match status" value="1"/>
</dbReference>
<dbReference type="GO" id="GO:0005737">
    <property type="term" value="C:cytoplasm"/>
    <property type="evidence" value="ECO:0007669"/>
    <property type="project" value="UniProtKB-SubCell"/>
</dbReference>
<keyword evidence="6 8" id="KW-0326">Glycosidase</keyword>
<dbReference type="InterPro" id="IPR006232">
    <property type="entry name" value="Suc6P_hydrolase"/>
</dbReference>
<sequence>MLLEEDKLENYKNKEEWILAIEEEENRALKNAAEDPWRQKFHLMPPAGWLNDPNGLCFFKGEYHFFYQYSPFSAAGGGKYWGHYKSRDLLHFQRCPVMLFPEHDWDRGGVYSGSALVDDGKMYLYYTGNVKLEGDYDYILRGREHNTAVAVSADGMTVDHEMLLLKNEDYPSGLTCHVRDPKVFAYEGRYYMVLGARTLEDTGEVLVLESRDKYTWKYINSLKTKEPFGYMWECPDLFEVDGQWILMVSPQGLPREEYRCQNVYSSGYFPVYGDFRKDARLGDYRELDQGFDFYAPQTFLAEGRRILTGWLGMPDAEYENPTINNGWQHCLTIPRMLKYINNHLRMEPVKELEQMRGQKRHISVSGAGTAVCRTGEELLIENRSQRFYLEYDRTFALEWNEREGCLTLEYFPENYGRGRRKQKVSLLRNLRIILDATSVEIFVNDGEAVMSSRYYRNAERMLRFNGEFDMEMYELDLKNC</sequence>
<dbReference type="InterPro" id="IPR013148">
    <property type="entry name" value="Glyco_hydro_32_N"/>
</dbReference>
<dbReference type="InterPro" id="IPR001362">
    <property type="entry name" value="Glyco_hydro_32"/>
</dbReference>
<evidence type="ECO:0000256" key="5">
    <source>
        <dbReference type="ARBA" id="ARBA00022801"/>
    </source>
</evidence>
<proteinExistence type="inferred from homology"/>
<protein>
    <recommendedName>
        <fullName evidence="4 8">Sucrose-6-phosphate hydrolase</fullName>
        <ecNumber evidence="3 8">3.2.1.26</ecNumber>
    </recommendedName>
    <alternativeName>
        <fullName evidence="7 9">Invertase</fullName>
    </alternativeName>
</protein>
<comment type="catalytic activity">
    <reaction evidence="8">
        <text>Hydrolysis of terminal non-reducing beta-D-fructofuranoside residues in beta-D-fructofuranosides.</text>
        <dbReference type="EC" id="3.2.1.26"/>
    </reaction>
</comment>
<evidence type="ECO:0000256" key="4">
    <source>
        <dbReference type="ARBA" id="ARBA00019623"/>
    </source>
</evidence>
<dbReference type="InterPro" id="IPR023296">
    <property type="entry name" value="Glyco_hydro_beta-prop_sf"/>
</dbReference>
<evidence type="ECO:0000313" key="12">
    <source>
        <dbReference type="EMBL" id="HIZ06418.1"/>
    </source>
</evidence>
<dbReference type="GO" id="GO:0005975">
    <property type="term" value="P:carbohydrate metabolic process"/>
    <property type="evidence" value="ECO:0007669"/>
    <property type="project" value="InterPro"/>
</dbReference>
<evidence type="ECO:0000313" key="13">
    <source>
        <dbReference type="Proteomes" id="UP000824024"/>
    </source>
</evidence>
<feature type="domain" description="Glycosyl hydrolase family 32 N-terminal" evidence="10">
    <location>
        <begin position="42"/>
        <end position="348"/>
    </location>
</feature>
<evidence type="ECO:0000259" key="11">
    <source>
        <dbReference type="Pfam" id="PF08244"/>
    </source>
</evidence>
<evidence type="ECO:0000256" key="3">
    <source>
        <dbReference type="ARBA" id="ARBA00012758"/>
    </source>
</evidence>
<keyword evidence="9" id="KW-0963">Cytoplasm</keyword>
<dbReference type="InterPro" id="IPR013189">
    <property type="entry name" value="Glyco_hydro_32_C"/>
</dbReference>
<evidence type="ECO:0000256" key="8">
    <source>
        <dbReference type="RuleBase" id="RU362110"/>
    </source>
</evidence>
<comment type="caution">
    <text evidence="12">The sequence shown here is derived from an EMBL/GenBank/DDBJ whole genome shotgun (WGS) entry which is preliminary data.</text>
</comment>
<dbReference type="InterPro" id="IPR051214">
    <property type="entry name" value="GH32_Enzymes"/>
</dbReference>
<dbReference type="SMART" id="SM00640">
    <property type="entry name" value="Glyco_32"/>
    <property type="match status" value="1"/>
</dbReference>
<comment type="pathway">
    <text evidence="1 9">Glycan biosynthesis; sucrose metabolism.</text>
</comment>
<dbReference type="Gene3D" id="2.60.120.560">
    <property type="entry name" value="Exo-inulinase, domain 1"/>
    <property type="match status" value="1"/>
</dbReference>
<reference evidence="12" key="2">
    <citation type="submission" date="2021-04" db="EMBL/GenBank/DDBJ databases">
        <authorList>
            <person name="Gilroy R."/>
        </authorList>
    </citation>
    <scope>NUCLEOTIDE SEQUENCE</scope>
    <source>
        <strain evidence="12">CHK192-9172</strain>
    </source>
</reference>
<evidence type="ECO:0000259" key="10">
    <source>
        <dbReference type="Pfam" id="PF00251"/>
    </source>
</evidence>
<dbReference type="PANTHER" id="PTHR43101">
    <property type="entry name" value="BETA-FRUCTOSIDASE"/>
    <property type="match status" value="1"/>
</dbReference>
<dbReference type="CDD" id="cd18623">
    <property type="entry name" value="GH32_ScrB-like"/>
    <property type="match status" value="1"/>
</dbReference>
<evidence type="ECO:0000256" key="1">
    <source>
        <dbReference type="ARBA" id="ARBA00004914"/>
    </source>
</evidence>
<keyword evidence="9" id="KW-0119">Carbohydrate metabolism</keyword>
<dbReference type="Pfam" id="PF08244">
    <property type="entry name" value="Glyco_hydro_32C"/>
    <property type="match status" value="1"/>
</dbReference>
<evidence type="ECO:0000256" key="7">
    <source>
        <dbReference type="ARBA" id="ARBA00033367"/>
    </source>
</evidence>
<dbReference type="PROSITE" id="PS00609">
    <property type="entry name" value="GLYCOSYL_HYDROL_F32"/>
    <property type="match status" value="1"/>
</dbReference>
<dbReference type="PANTHER" id="PTHR43101:SF1">
    <property type="entry name" value="BETA-FRUCTOSIDASE"/>
    <property type="match status" value="1"/>
</dbReference>
<name>A0A9D2IFG4_9FIRM</name>
<comment type="function">
    <text evidence="9">Enables the bacterium to metabolize sucrose as a sole carbon source.</text>
</comment>
<dbReference type="GO" id="GO:0004564">
    <property type="term" value="F:beta-fructofuranosidase activity"/>
    <property type="evidence" value="ECO:0007669"/>
    <property type="project" value="UniProtKB-EC"/>
</dbReference>
<reference evidence="12" key="1">
    <citation type="journal article" date="2021" name="PeerJ">
        <title>Extensive microbial diversity within the chicken gut microbiome revealed by metagenomics and culture.</title>
        <authorList>
            <person name="Gilroy R."/>
            <person name="Ravi A."/>
            <person name="Getino M."/>
            <person name="Pursley I."/>
            <person name="Horton D.L."/>
            <person name="Alikhan N.F."/>
            <person name="Baker D."/>
            <person name="Gharbi K."/>
            <person name="Hall N."/>
            <person name="Watson M."/>
            <person name="Adriaenssens E.M."/>
            <person name="Foster-Nyarko E."/>
            <person name="Jarju S."/>
            <person name="Secka A."/>
            <person name="Antonio M."/>
            <person name="Oren A."/>
            <person name="Chaudhuri R.R."/>
            <person name="La Ragione R."/>
            <person name="Hildebrand F."/>
            <person name="Pallen M.J."/>
        </authorList>
    </citation>
    <scope>NUCLEOTIDE SEQUENCE</scope>
    <source>
        <strain evidence="12">CHK192-9172</strain>
    </source>
</reference>
<dbReference type="EC" id="3.2.1.26" evidence="3 8"/>
<organism evidence="12 13">
    <name type="scientific">Candidatus Eubacterium avistercoris</name>
    <dbReference type="NCBI Taxonomy" id="2838567"/>
    <lineage>
        <taxon>Bacteria</taxon>
        <taxon>Bacillati</taxon>
        <taxon>Bacillota</taxon>
        <taxon>Clostridia</taxon>
        <taxon>Eubacteriales</taxon>
        <taxon>Eubacteriaceae</taxon>
        <taxon>Eubacterium</taxon>
    </lineage>
</organism>
<dbReference type="Proteomes" id="UP000824024">
    <property type="component" value="Unassembled WGS sequence"/>
</dbReference>
<dbReference type="Gene3D" id="2.115.10.20">
    <property type="entry name" value="Glycosyl hydrolase domain, family 43"/>
    <property type="match status" value="1"/>
</dbReference>
<dbReference type="EMBL" id="DXCH01000016">
    <property type="protein sequence ID" value="HIZ06418.1"/>
    <property type="molecule type" value="Genomic_DNA"/>
</dbReference>
<evidence type="ECO:0000256" key="6">
    <source>
        <dbReference type="ARBA" id="ARBA00023295"/>
    </source>
</evidence>
<gene>
    <name evidence="12" type="ORF">IAA08_00610</name>
</gene>
<dbReference type="AlphaFoldDB" id="A0A9D2IFG4"/>
<evidence type="ECO:0000256" key="2">
    <source>
        <dbReference type="ARBA" id="ARBA00009902"/>
    </source>
</evidence>
<dbReference type="NCBIfam" id="TIGR01322">
    <property type="entry name" value="scrB_fam"/>
    <property type="match status" value="1"/>
</dbReference>
<dbReference type="InterPro" id="IPR018053">
    <property type="entry name" value="Glyco_hydro_32_AS"/>
</dbReference>
<feature type="domain" description="Glycosyl hydrolase family 32 C-terminal" evidence="11">
    <location>
        <begin position="429"/>
        <end position="458"/>
    </location>
</feature>
<comment type="subcellular location">
    <subcellularLocation>
        <location evidence="9">Cytoplasm</location>
    </subcellularLocation>
</comment>